<dbReference type="GO" id="GO:0008270">
    <property type="term" value="F:zinc ion binding"/>
    <property type="evidence" value="ECO:0007669"/>
    <property type="project" value="UniProtKB-KW"/>
</dbReference>
<dbReference type="Gene3D" id="6.10.140.2220">
    <property type="match status" value="1"/>
</dbReference>
<evidence type="ECO:0000256" key="4">
    <source>
        <dbReference type="PROSITE-ProRule" id="PRU00134"/>
    </source>
</evidence>
<dbReference type="InterPro" id="IPR002893">
    <property type="entry name" value="Znf_MYND"/>
</dbReference>
<dbReference type="InterPro" id="IPR023213">
    <property type="entry name" value="CAT-like_dom_sf"/>
</dbReference>
<comment type="caution">
    <text evidence="6">The sequence shown here is derived from an EMBL/GenBank/DDBJ whole genome shotgun (WGS) entry which is preliminary data.</text>
</comment>
<sequence>MAAESSDTLQARPGQAPAISDVDLAELSKLDTEEKFCAYMTRHLQAFCSDGYVVINSERLAWTTGWKPDFFIAHKKCYDARKPPKGAKLDMKHSDLAELWQYLNSKAGAPFTPETYLKASYVVRSTDCDMYNVLFQGRVPSMMESCYPQRDARAFYVNIRMSVHPGDELAVHVFVEKAKALFVCLRGKEPVLTALGHYEASAICQEEIKCASLRLPIILKFCSEGTKPAPCAANGGGRRFVVSRVYVGGVKTTTSQTSEIVTGPVELLRAGCLSTTAFQAMLLSALDASADGTRASSGTLTMSGWVGPAVTQSGLRAAFRAVLRQSPVLRSRFARVSGRYVQVVLRSSWCVAEFRESHAPDSQTGRNGALRLAAAAATLPPLQCKGQAEISHNALCDGWSMNALLQVMMHTLMLENSSRLCWQRRFRQGICNFRSELARRRWLPEGGRFRLESARDEGISQEEIHLWPYCQWCHATSGVELCADCSVAAYCSQTCQEMDAPRHNLWCYPLLLSRLLWCALPHEALVFQELARRSPLTPYTAPSATEAHGLPRCWPDFFQARFPSASALERLLLTESLRKGSGAAFARGAVVQRRVRILLVGADNEADAPWEELLPHLSGTLELVLVGPFLADASWSQGGVSVCCRRAHLQDLSPEELKPLDVAVGFNSGMIYYEAPELRDNPFASHAPHRVTDDHGTTMFGNLVLFTTRPCSALPWKALLSPAESEPCEEDLRDALRLVQGHLEVLSGRRAQLEMILDEPKVFRDHIERDGFRIPEDISVDMDRAYRGLGY</sequence>
<dbReference type="SUPFAM" id="SSF52777">
    <property type="entry name" value="CoA-dependent acyltransferases"/>
    <property type="match status" value="1"/>
</dbReference>
<evidence type="ECO:0000256" key="2">
    <source>
        <dbReference type="ARBA" id="ARBA00022771"/>
    </source>
</evidence>
<gene>
    <name evidence="6" type="ORF">AK812_SmicGene17182</name>
</gene>
<keyword evidence="1" id="KW-0479">Metal-binding</keyword>
<dbReference type="PROSITE" id="PS50865">
    <property type="entry name" value="ZF_MYND_2"/>
    <property type="match status" value="1"/>
</dbReference>
<proteinExistence type="predicted"/>
<feature type="domain" description="MYND-type" evidence="5">
    <location>
        <begin position="470"/>
        <end position="507"/>
    </location>
</feature>
<evidence type="ECO:0000313" key="6">
    <source>
        <dbReference type="EMBL" id="OLQ00175.1"/>
    </source>
</evidence>
<dbReference type="Pfam" id="PF01753">
    <property type="entry name" value="zf-MYND"/>
    <property type="match status" value="1"/>
</dbReference>
<evidence type="ECO:0000259" key="5">
    <source>
        <dbReference type="PROSITE" id="PS50865"/>
    </source>
</evidence>
<dbReference type="OrthoDB" id="10304971at2759"/>
<organism evidence="6 7">
    <name type="scientific">Symbiodinium microadriaticum</name>
    <name type="common">Dinoflagellate</name>
    <name type="synonym">Zooxanthella microadriatica</name>
    <dbReference type="NCBI Taxonomy" id="2951"/>
    <lineage>
        <taxon>Eukaryota</taxon>
        <taxon>Sar</taxon>
        <taxon>Alveolata</taxon>
        <taxon>Dinophyceae</taxon>
        <taxon>Suessiales</taxon>
        <taxon>Symbiodiniaceae</taxon>
        <taxon>Symbiodinium</taxon>
    </lineage>
</organism>
<keyword evidence="7" id="KW-1185">Reference proteome</keyword>
<evidence type="ECO:0000313" key="7">
    <source>
        <dbReference type="Proteomes" id="UP000186817"/>
    </source>
</evidence>
<reference evidence="6 7" key="1">
    <citation type="submission" date="2016-02" db="EMBL/GenBank/DDBJ databases">
        <title>Genome analysis of coral dinoflagellate symbionts highlights evolutionary adaptations to a symbiotic lifestyle.</title>
        <authorList>
            <person name="Aranda M."/>
            <person name="Li Y."/>
            <person name="Liew Y.J."/>
            <person name="Baumgarten S."/>
            <person name="Simakov O."/>
            <person name="Wilson M."/>
            <person name="Piel J."/>
            <person name="Ashoor H."/>
            <person name="Bougouffa S."/>
            <person name="Bajic V.B."/>
            <person name="Ryu T."/>
            <person name="Ravasi T."/>
            <person name="Bayer T."/>
            <person name="Micklem G."/>
            <person name="Kim H."/>
            <person name="Bhak J."/>
            <person name="Lajeunesse T.C."/>
            <person name="Voolstra C.R."/>
        </authorList>
    </citation>
    <scope>NUCLEOTIDE SEQUENCE [LARGE SCALE GENOMIC DNA]</scope>
    <source>
        <strain evidence="6 7">CCMP2467</strain>
    </source>
</reference>
<accession>A0A1Q9DYA5</accession>
<protein>
    <recommendedName>
        <fullName evidence="5">MYND-type domain-containing protein</fullName>
    </recommendedName>
</protein>
<evidence type="ECO:0000256" key="3">
    <source>
        <dbReference type="ARBA" id="ARBA00022833"/>
    </source>
</evidence>
<name>A0A1Q9DYA5_SYMMI</name>
<dbReference type="AlphaFoldDB" id="A0A1Q9DYA5"/>
<dbReference type="SUPFAM" id="SSF144232">
    <property type="entry name" value="HIT/MYND zinc finger-like"/>
    <property type="match status" value="1"/>
</dbReference>
<dbReference type="EMBL" id="LSRX01000336">
    <property type="protein sequence ID" value="OLQ00175.1"/>
    <property type="molecule type" value="Genomic_DNA"/>
</dbReference>
<evidence type="ECO:0000256" key="1">
    <source>
        <dbReference type="ARBA" id="ARBA00022723"/>
    </source>
</evidence>
<dbReference type="Gene3D" id="3.30.559.10">
    <property type="entry name" value="Chloramphenicol acetyltransferase-like domain"/>
    <property type="match status" value="1"/>
</dbReference>
<dbReference type="Proteomes" id="UP000186817">
    <property type="component" value="Unassembled WGS sequence"/>
</dbReference>
<keyword evidence="2 4" id="KW-0863">Zinc-finger</keyword>
<keyword evidence="3" id="KW-0862">Zinc</keyword>